<comment type="caution">
    <text evidence="3">The sequence shown here is derived from an EMBL/GenBank/DDBJ whole genome shotgun (WGS) entry which is preliminary data.</text>
</comment>
<dbReference type="OrthoDB" id="445556at2759"/>
<feature type="region of interest" description="Disordered" evidence="1">
    <location>
        <begin position="191"/>
        <end position="312"/>
    </location>
</feature>
<evidence type="ECO:0000259" key="2">
    <source>
        <dbReference type="PROSITE" id="PS50076"/>
    </source>
</evidence>
<evidence type="ECO:0000256" key="1">
    <source>
        <dbReference type="SAM" id="MobiDB-lite"/>
    </source>
</evidence>
<feature type="compositionally biased region" description="Basic and acidic residues" evidence="1">
    <location>
        <begin position="74"/>
        <end position="85"/>
    </location>
</feature>
<feature type="compositionally biased region" description="Pro residues" evidence="1">
    <location>
        <begin position="245"/>
        <end position="257"/>
    </location>
</feature>
<dbReference type="CDD" id="cd06257">
    <property type="entry name" value="DnaJ"/>
    <property type="match status" value="1"/>
</dbReference>
<keyword evidence="4" id="KW-1185">Reference proteome</keyword>
<dbReference type="Proteomes" id="UP000825935">
    <property type="component" value="Chromosome 17"/>
</dbReference>
<feature type="compositionally biased region" description="Basic and acidic residues" evidence="1">
    <location>
        <begin position="93"/>
        <end position="105"/>
    </location>
</feature>
<dbReference type="PRINTS" id="PR00625">
    <property type="entry name" value="JDOMAIN"/>
</dbReference>
<dbReference type="PANTHER" id="PTHR45432:SF2">
    <property type="entry name" value="CHAPERONE PROTEIN DNAJ 11, CHLOROPLASTIC"/>
    <property type="match status" value="1"/>
</dbReference>
<dbReference type="AlphaFoldDB" id="A0A8T2SYC2"/>
<protein>
    <recommendedName>
        <fullName evidence="2">J domain-containing protein</fullName>
    </recommendedName>
</protein>
<dbReference type="InterPro" id="IPR036869">
    <property type="entry name" value="J_dom_sf"/>
</dbReference>
<feature type="region of interest" description="Disordered" evidence="1">
    <location>
        <begin position="1"/>
        <end position="112"/>
    </location>
</feature>
<dbReference type="OMA" id="HADRRCH"/>
<accession>A0A8T2SYC2</accession>
<name>A0A8T2SYC2_CERRI</name>
<proteinExistence type="predicted"/>
<feature type="domain" description="J" evidence="2">
    <location>
        <begin position="104"/>
        <end position="171"/>
    </location>
</feature>
<dbReference type="PANTHER" id="PTHR45432">
    <property type="entry name" value="CHAPERONE PROTEIN DNAJ 11, CHLOROPLASTIC-LIKE"/>
    <property type="match status" value="1"/>
</dbReference>
<feature type="compositionally biased region" description="Low complexity" evidence="1">
    <location>
        <begin position="258"/>
        <end position="274"/>
    </location>
</feature>
<reference evidence="3" key="1">
    <citation type="submission" date="2021-08" db="EMBL/GenBank/DDBJ databases">
        <title>WGS assembly of Ceratopteris richardii.</title>
        <authorList>
            <person name="Marchant D.B."/>
            <person name="Chen G."/>
            <person name="Jenkins J."/>
            <person name="Shu S."/>
            <person name="Leebens-Mack J."/>
            <person name="Grimwood J."/>
            <person name="Schmutz J."/>
            <person name="Soltis P."/>
            <person name="Soltis D."/>
            <person name="Chen Z.-H."/>
        </authorList>
    </citation>
    <scope>NUCLEOTIDE SEQUENCE</scope>
    <source>
        <strain evidence="3">Whitten #5841</strain>
        <tissue evidence="3">Leaf</tissue>
    </source>
</reference>
<organism evidence="3 4">
    <name type="scientific">Ceratopteris richardii</name>
    <name type="common">Triangle waterfern</name>
    <dbReference type="NCBI Taxonomy" id="49495"/>
    <lineage>
        <taxon>Eukaryota</taxon>
        <taxon>Viridiplantae</taxon>
        <taxon>Streptophyta</taxon>
        <taxon>Embryophyta</taxon>
        <taxon>Tracheophyta</taxon>
        <taxon>Polypodiopsida</taxon>
        <taxon>Polypodiidae</taxon>
        <taxon>Polypodiales</taxon>
        <taxon>Pteridineae</taxon>
        <taxon>Pteridaceae</taxon>
        <taxon>Parkerioideae</taxon>
        <taxon>Ceratopteris</taxon>
    </lineage>
</organism>
<feature type="compositionally biased region" description="Polar residues" evidence="1">
    <location>
        <begin position="191"/>
        <end position="202"/>
    </location>
</feature>
<dbReference type="PROSITE" id="PS00636">
    <property type="entry name" value="DNAJ_1"/>
    <property type="match status" value="1"/>
</dbReference>
<dbReference type="SUPFAM" id="SSF46565">
    <property type="entry name" value="Chaperone J-domain"/>
    <property type="match status" value="1"/>
</dbReference>
<dbReference type="InterPro" id="IPR001623">
    <property type="entry name" value="DnaJ_domain"/>
</dbReference>
<dbReference type="InterPro" id="IPR018253">
    <property type="entry name" value="DnaJ_domain_CS"/>
</dbReference>
<dbReference type="Pfam" id="PF00226">
    <property type="entry name" value="DnaJ"/>
    <property type="match status" value="1"/>
</dbReference>
<dbReference type="PROSITE" id="PS50076">
    <property type="entry name" value="DNAJ_2"/>
    <property type="match status" value="1"/>
</dbReference>
<sequence length="312" mass="33543">MEQDTPSAPVHQSRPLPSPRPVPSSIAAEPSVPISRPYRLSSDVHHHSAPSALLQRRTHAKQGLSPVDTPHGAHSFDGEPSASREEADEPDEDRSGSADCSERSAYDILGIPTTASQEEIKRSFSRLAILHHPDKAPKDQKETSAAAFTEIYEAYNTLKDPQSRARYDLSLSLKSSSSSSGLADLRKRYYSSPSPTVFTSAPSPRFPTAAPSPRYSTASASPRFSTTATSPGASTTATSRGVASAPPPQPPGVPPSRPRSQQARTPSAAAYTPRTPYPPYTPRQNTGTDAFAFSTPRTPGYSGRSWETDQCW</sequence>
<dbReference type="SMART" id="SM00271">
    <property type="entry name" value="DnaJ"/>
    <property type="match status" value="1"/>
</dbReference>
<gene>
    <name evidence="3" type="ORF">KP509_17G063000</name>
</gene>
<evidence type="ECO:0000313" key="4">
    <source>
        <dbReference type="Proteomes" id="UP000825935"/>
    </source>
</evidence>
<evidence type="ECO:0000313" key="3">
    <source>
        <dbReference type="EMBL" id="KAH7373567.1"/>
    </source>
</evidence>
<feature type="compositionally biased region" description="Low complexity" evidence="1">
    <location>
        <begin position="225"/>
        <end position="244"/>
    </location>
</feature>
<dbReference type="EMBL" id="CM035422">
    <property type="protein sequence ID" value="KAH7373567.1"/>
    <property type="molecule type" value="Genomic_DNA"/>
</dbReference>
<feature type="compositionally biased region" description="Polar residues" evidence="1">
    <location>
        <begin position="214"/>
        <end position="224"/>
    </location>
</feature>
<dbReference type="Gene3D" id="1.10.287.110">
    <property type="entry name" value="DnaJ domain"/>
    <property type="match status" value="1"/>
</dbReference>